<gene>
    <name evidence="2" type="ORF">CYCCA115_LOCUS18083</name>
</gene>
<comment type="caution">
    <text evidence="2">The sequence shown here is derived from an EMBL/GenBank/DDBJ whole genome shotgun (WGS) entry which is preliminary data.</text>
</comment>
<dbReference type="PANTHER" id="PTHR45661:SF3">
    <property type="entry name" value="IG-LIKE DOMAIN-CONTAINING PROTEIN"/>
    <property type="match status" value="1"/>
</dbReference>
<dbReference type="PANTHER" id="PTHR45661">
    <property type="entry name" value="SURFACE ANTIGEN"/>
    <property type="match status" value="1"/>
</dbReference>
<reference evidence="2" key="1">
    <citation type="submission" date="2023-08" db="EMBL/GenBank/DDBJ databases">
        <authorList>
            <person name="Audoor S."/>
            <person name="Bilcke G."/>
        </authorList>
    </citation>
    <scope>NUCLEOTIDE SEQUENCE</scope>
</reference>
<dbReference type="AlphaFoldDB" id="A0AAD2G1J1"/>
<protein>
    <submittedName>
        <fullName evidence="2">Uncharacterized protein</fullName>
    </submittedName>
</protein>
<dbReference type="Pfam" id="PF13306">
    <property type="entry name" value="LRR_5"/>
    <property type="match status" value="1"/>
</dbReference>
<name>A0AAD2G1J1_9STRA</name>
<dbReference type="SUPFAM" id="SSF52058">
    <property type="entry name" value="L domain-like"/>
    <property type="match status" value="1"/>
</dbReference>
<organism evidence="2 3">
    <name type="scientific">Cylindrotheca closterium</name>
    <dbReference type="NCBI Taxonomy" id="2856"/>
    <lineage>
        <taxon>Eukaryota</taxon>
        <taxon>Sar</taxon>
        <taxon>Stramenopiles</taxon>
        <taxon>Ochrophyta</taxon>
        <taxon>Bacillariophyta</taxon>
        <taxon>Bacillariophyceae</taxon>
        <taxon>Bacillariophycidae</taxon>
        <taxon>Bacillariales</taxon>
        <taxon>Bacillariaceae</taxon>
        <taxon>Cylindrotheca</taxon>
    </lineage>
</organism>
<dbReference type="InterPro" id="IPR026906">
    <property type="entry name" value="LRR_5"/>
</dbReference>
<sequence>MSQIETRRFRRYESLQCVSFQSPGTDSNDDASNEDETPKMTIPVTLGREVFWGCRSLTHVKFPSNMALTEIPGHAFSYCFALHTFELPGSSQSSLKVIGECAFLFCEALTELVMPDSIVEIKRQAFFECRKLRLVTMPNRLEMIGKEAFAYCSELQHMTLSSSVHSLGINVFHNCRSMRFLDLDGTYGTNDRHKLALAIQLCVLYPKETQLKISMDKLVHQYARHKIKPSELLTRTPSETKKLKEIQRAYIESIRELVLWTICEAGLIR</sequence>
<keyword evidence="3" id="KW-1185">Reference proteome</keyword>
<dbReference type="InterPro" id="IPR053139">
    <property type="entry name" value="Surface_bspA-like"/>
</dbReference>
<proteinExistence type="predicted"/>
<evidence type="ECO:0000256" key="1">
    <source>
        <dbReference type="SAM" id="MobiDB-lite"/>
    </source>
</evidence>
<dbReference type="InterPro" id="IPR032675">
    <property type="entry name" value="LRR_dom_sf"/>
</dbReference>
<feature type="region of interest" description="Disordered" evidence="1">
    <location>
        <begin position="20"/>
        <end position="39"/>
    </location>
</feature>
<dbReference type="Gene3D" id="3.80.10.10">
    <property type="entry name" value="Ribonuclease Inhibitor"/>
    <property type="match status" value="1"/>
</dbReference>
<dbReference type="EMBL" id="CAKOGP040002014">
    <property type="protein sequence ID" value="CAJ1959664.1"/>
    <property type="molecule type" value="Genomic_DNA"/>
</dbReference>
<dbReference type="Proteomes" id="UP001295423">
    <property type="component" value="Unassembled WGS sequence"/>
</dbReference>
<accession>A0AAD2G1J1</accession>
<evidence type="ECO:0000313" key="3">
    <source>
        <dbReference type="Proteomes" id="UP001295423"/>
    </source>
</evidence>
<evidence type="ECO:0000313" key="2">
    <source>
        <dbReference type="EMBL" id="CAJ1959664.1"/>
    </source>
</evidence>